<dbReference type="EMBL" id="JBEAFC010000008">
    <property type="protein sequence ID" value="KAL1546572.1"/>
    <property type="molecule type" value="Genomic_DNA"/>
</dbReference>
<evidence type="ECO:0000313" key="2">
    <source>
        <dbReference type="Proteomes" id="UP001567538"/>
    </source>
</evidence>
<dbReference type="Proteomes" id="UP001567538">
    <property type="component" value="Unassembled WGS sequence"/>
</dbReference>
<sequence>MLNHSPLHQERLHLLSPAAPGYPPAVVATPASLRRRPITVLRHQILPAVPYISASTCKEPPLLQLIEV</sequence>
<comment type="caution">
    <text evidence="1">The sequence shown here is derived from an EMBL/GenBank/DDBJ whole genome shotgun (WGS) entry which is preliminary data.</text>
</comment>
<accession>A0ABD1GRC4</accession>
<name>A0ABD1GRC4_SALDI</name>
<proteinExistence type="predicted"/>
<evidence type="ECO:0000313" key="1">
    <source>
        <dbReference type="EMBL" id="KAL1546572.1"/>
    </source>
</evidence>
<keyword evidence="2" id="KW-1185">Reference proteome</keyword>
<reference evidence="1 2" key="1">
    <citation type="submission" date="2024-06" db="EMBL/GenBank/DDBJ databases">
        <title>A chromosome level genome sequence of Diviner's sage (Salvia divinorum).</title>
        <authorList>
            <person name="Ford S.A."/>
            <person name="Ro D.-K."/>
            <person name="Ness R.W."/>
            <person name="Phillips M.A."/>
        </authorList>
    </citation>
    <scope>NUCLEOTIDE SEQUENCE [LARGE SCALE GENOMIC DNA]</scope>
    <source>
        <strain evidence="1">SAF-2024a</strain>
        <tissue evidence="1">Leaf</tissue>
    </source>
</reference>
<protein>
    <submittedName>
        <fullName evidence="1">Uncharacterized protein</fullName>
    </submittedName>
</protein>
<organism evidence="1 2">
    <name type="scientific">Salvia divinorum</name>
    <name type="common">Maria pastora</name>
    <name type="synonym">Diviner's sage</name>
    <dbReference type="NCBI Taxonomy" id="28513"/>
    <lineage>
        <taxon>Eukaryota</taxon>
        <taxon>Viridiplantae</taxon>
        <taxon>Streptophyta</taxon>
        <taxon>Embryophyta</taxon>
        <taxon>Tracheophyta</taxon>
        <taxon>Spermatophyta</taxon>
        <taxon>Magnoliopsida</taxon>
        <taxon>eudicotyledons</taxon>
        <taxon>Gunneridae</taxon>
        <taxon>Pentapetalae</taxon>
        <taxon>asterids</taxon>
        <taxon>lamiids</taxon>
        <taxon>Lamiales</taxon>
        <taxon>Lamiaceae</taxon>
        <taxon>Nepetoideae</taxon>
        <taxon>Mentheae</taxon>
        <taxon>Salviinae</taxon>
        <taxon>Salvia</taxon>
        <taxon>Salvia subgen. Calosphace</taxon>
    </lineage>
</organism>
<gene>
    <name evidence="1" type="ORF">AAHA92_23150</name>
</gene>
<dbReference type="AlphaFoldDB" id="A0ABD1GRC4"/>